<sequence>MHSWQPKDLIGSTCSFTNLFHAPPHVPAERGVCRVIPVTEKLHTRAHPSYPSFYSRSGSLHSTTGRSNSSGNWPKFHFEIRPKPRFSNRFPRQQIGPNLYNSQLELEKWMRNHTSLTGFGQHRRRCDDRKAPVRTSRARGRSSWFPTGKTSRS</sequence>
<comment type="caution">
    <text evidence="2">The sequence shown here is derived from an EMBL/GenBank/DDBJ whole genome shotgun (WGS) entry which is preliminary data.</text>
</comment>
<protein>
    <submittedName>
        <fullName evidence="2">Uncharacterized protein</fullName>
    </submittedName>
</protein>
<evidence type="ECO:0000313" key="2">
    <source>
        <dbReference type="EMBL" id="KAI5312151.1"/>
    </source>
</evidence>
<evidence type="ECO:0000256" key="1">
    <source>
        <dbReference type="SAM" id="MobiDB-lite"/>
    </source>
</evidence>
<name>A0AAD4UUJ4_PRUDU</name>
<accession>A0AAD4UUJ4</accession>
<feature type="compositionally biased region" description="Polar residues" evidence="1">
    <location>
        <begin position="144"/>
        <end position="153"/>
    </location>
</feature>
<feature type="region of interest" description="Disordered" evidence="1">
    <location>
        <begin position="119"/>
        <end position="153"/>
    </location>
</feature>
<dbReference type="AlphaFoldDB" id="A0AAD4UUJ4"/>
<keyword evidence="3" id="KW-1185">Reference proteome</keyword>
<feature type="region of interest" description="Disordered" evidence="1">
    <location>
        <begin position="55"/>
        <end position="74"/>
    </location>
</feature>
<gene>
    <name evidence="2" type="ORF">L3X38_041324</name>
</gene>
<reference evidence="2 3" key="1">
    <citation type="journal article" date="2022" name="G3 (Bethesda)">
        <title>Whole-genome sequence and methylome profiling of the almond [Prunus dulcis (Mill.) D.A. Webb] cultivar 'Nonpareil'.</title>
        <authorList>
            <person name="D'Amico-Willman K.M."/>
            <person name="Ouma W.Z."/>
            <person name="Meulia T."/>
            <person name="Sideli G.M."/>
            <person name="Gradziel T.M."/>
            <person name="Fresnedo-Ramirez J."/>
        </authorList>
    </citation>
    <scope>NUCLEOTIDE SEQUENCE [LARGE SCALE GENOMIC DNA]</scope>
    <source>
        <strain evidence="2">Clone GOH B32 T37-40</strain>
    </source>
</reference>
<dbReference type="EMBL" id="JAJFAZ020000008">
    <property type="protein sequence ID" value="KAI5312151.1"/>
    <property type="molecule type" value="Genomic_DNA"/>
</dbReference>
<feature type="compositionally biased region" description="Polar residues" evidence="1">
    <location>
        <begin position="55"/>
        <end position="72"/>
    </location>
</feature>
<evidence type="ECO:0000313" key="3">
    <source>
        <dbReference type="Proteomes" id="UP001054821"/>
    </source>
</evidence>
<organism evidence="2 3">
    <name type="scientific">Prunus dulcis</name>
    <name type="common">Almond</name>
    <name type="synonym">Amygdalus dulcis</name>
    <dbReference type="NCBI Taxonomy" id="3755"/>
    <lineage>
        <taxon>Eukaryota</taxon>
        <taxon>Viridiplantae</taxon>
        <taxon>Streptophyta</taxon>
        <taxon>Embryophyta</taxon>
        <taxon>Tracheophyta</taxon>
        <taxon>Spermatophyta</taxon>
        <taxon>Magnoliopsida</taxon>
        <taxon>eudicotyledons</taxon>
        <taxon>Gunneridae</taxon>
        <taxon>Pentapetalae</taxon>
        <taxon>rosids</taxon>
        <taxon>fabids</taxon>
        <taxon>Rosales</taxon>
        <taxon>Rosaceae</taxon>
        <taxon>Amygdaloideae</taxon>
        <taxon>Amygdaleae</taxon>
        <taxon>Prunus</taxon>
    </lineage>
</organism>
<dbReference type="Proteomes" id="UP001054821">
    <property type="component" value="Chromosome 8"/>
</dbReference>
<proteinExistence type="predicted"/>